<dbReference type="AlphaFoldDB" id="A0AAD6VJD2"/>
<dbReference type="Proteomes" id="UP001219525">
    <property type="component" value="Unassembled WGS sequence"/>
</dbReference>
<evidence type="ECO:0000313" key="3">
    <source>
        <dbReference type="Proteomes" id="UP001219525"/>
    </source>
</evidence>
<organism evidence="2 3">
    <name type="scientific">Mycena pura</name>
    <dbReference type="NCBI Taxonomy" id="153505"/>
    <lineage>
        <taxon>Eukaryota</taxon>
        <taxon>Fungi</taxon>
        <taxon>Dikarya</taxon>
        <taxon>Basidiomycota</taxon>
        <taxon>Agaricomycotina</taxon>
        <taxon>Agaricomycetes</taxon>
        <taxon>Agaricomycetidae</taxon>
        <taxon>Agaricales</taxon>
        <taxon>Marasmiineae</taxon>
        <taxon>Mycenaceae</taxon>
        <taxon>Mycena</taxon>
    </lineage>
</organism>
<reference evidence="2" key="1">
    <citation type="submission" date="2023-03" db="EMBL/GenBank/DDBJ databases">
        <title>Massive genome expansion in bonnet fungi (Mycena s.s.) driven by repeated elements and novel gene families across ecological guilds.</title>
        <authorList>
            <consortium name="Lawrence Berkeley National Laboratory"/>
            <person name="Harder C.B."/>
            <person name="Miyauchi S."/>
            <person name="Viragh M."/>
            <person name="Kuo A."/>
            <person name="Thoen E."/>
            <person name="Andreopoulos B."/>
            <person name="Lu D."/>
            <person name="Skrede I."/>
            <person name="Drula E."/>
            <person name="Henrissat B."/>
            <person name="Morin E."/>
            <person name="Kohler A."/>
            <person name="Barry K."/>
            <person name="LaButti K."/>
            <person name="Morin E."/>
            <person name="Salamov A."/>
            <person name="Lipzen A."/>
            <person name="Mereny Z."/>
            <person name="Hegedus B."/>
            <person name="Baldrian P."/>
            <person name="Stursova M."/>
            <person name="Weitz H."/>
            <person name="Taylor A."/>
            <person name="Grigoriev I.V."/>
            <person name="Nagy L.G."/>
            <person name="Martin F."/>
            <person name="Kauserud H."/>
        </authorList>
    </citation>
    <scope>NUCLEOTIDE SEQUENCE</scope>
    <source>
        <strain evidence="2">9144</strain>
    </source>
</reference>
<protein>
    <submittedName>
        <fullName evidence="2">Uncharacterized protein</fullName>
    </submittedName>
</protein>
<sequence length="293" mass="31230">MKHLGDSESESAHADYRHPVRVKETLSTTARMQRGSHDAYAARPARGAYTMSLRSRGSSPRQSPACSRCHALAALQAVLTALMDRVDATFVGAAAARQCARAARRVLGQLCFVSWAGSSNNAPSQRPLNRIMITHLVPRLLGTISPSTERSPLIIYAELLMTAPPLSNTLHVCRTLLDDSNDSHVPVLTASQRSSHIRAALFTVLTRTSAPRASYSSAAVLVGLLVMVPITVVPDNYFASRRKACIVLPGASGMAQLASALRIITAGEILGPPFQPCTDLQVIPGLTTVCALG</sequence>
<accession>A0AAD6VJD2</accession>
<gene>
    <name evidence="2" type="ORF">GGX14DRAFT_542762</name>
</gene>
<feature type="region of interest" description="Disordered" evidence="1">
    <location>
        <begin position="1"/>
        <end position="21"/>
    </location>
</feature>
<proteinExistence type="predicted"/>
<comment type="caution">
    <text evidence="2">The sequence shown here is derived from an EMBL/GenBank/DDBJ whole genome shotgun (WGS) entry which is preliminary data.</text>
</comment>
<keyword evidence="3" id="KW-1185">Reference proteome</keyword>
<evidence type="ECO:0000313" key="2">
    <source>
        <dbReference type="EMBL" id="KAJ7211684.1"/>
    </source>
</evidence>
<dbReference type="EMBL" id="JARJCW010000025">
    <property type="protein sequence ID" value="KAJ7211684.1"/>
    <property type="molecule type" value="Genomic_DNA"/>
</dbReference>
<name>A0AAD6VJD2_9AGAR</name>
<evidence type="ECO:0000256" key="1">
    <source>
        <dbReference type="SAM" id="MobiDB-lite"/>
    </source>
</evidence>